<evidence type="ECO:0000256" key="6">
    <source>
        <dbReference type="ARBA" id="ARBA00023316"/>
    </source>
</evidence>
<dbReference type="GO" id="GO:0071555">
    <property type="term" value="P:cell wall organization"/>
    <property type="evidence" value="ECO:0007669"/>
    <property type="project" value="UniProtKB-UniRule"/>
</dbReference>
<dbReference type="Gene3D" id="2.40.440.10">
    <property type="entry name" value="L,D-transpeptidase catalytic domain-like"/>
    <property type="match status" value="1"/>
</dbReference>
<sequence>MPARASTPRASIARAVPPRAARRSSPAATPSATSSATTKTPVDDRFVVKHILDTGGPIPYGTYFWDTTGAPAGPIVITVDLGAETLSVFRNGYEIGTAAIIFGAKGMDTPLGTFPITQKDADHISNLYDAPMPYMLRLTNDGVSIHGSEIKYENATHGCIGIPLGLARKLFGVVKLGDKVIVTKDKMIGVGQSIVAR</sequence>
<dbReference type="PROSITE" id="PS52029">
    <property type="entry name" value="LD_TPASE"/>
    <property type="match status" value="1"/>
</dbReference>
<feature type="domain" description="L,D-TPase catalytic" evidence="9">
    <location>
        <begin position="75"/>
        <end position="183"/>
    </location>
</feature>
<dbReference type="GO" id="GO:0016740">
    <property type="term" value="F:transferase activity"/>
    <property type="evidence" value="ECO:0007669"/>
    <property type="project" value="UniProtKB-KW"/>
</dbReference>
<feature type="compositionally biased region" description="Low complexity" evidence="8">
    <location>
        <begin position="8"/>
        <end position="39"/>
    </location>
</feature>
<gene>
    <name evidence="10" type="ORF">EAH84_09110</name>
</gene>
<evidence type="ECO:0000256" key="2">
    <source>
        <dbReference type="ARBA" id="ARBA00005992"/>
    </source>
</evidence>
<dbReference type="Pfam" id="PF03734">
    <property type="entry name" value="YkuD"/>
    <property type="match status" value="1"/>
</dbReference>
<dbReference type="GO" id="GO:0071972">
    <property type="term" value="F:peptidoglycan L,D-transpeptidase activity"/>
    <property type="evidence" value="ECO:0007669"/>
    <property type="project" value="TreeGrafter"/>
</dbReference>
<feature type="active site" description="Nucleophile" evidence="7">
    <location>
        <position position="159"/>
    </location>
</feature>
<keyword evidence="11" id="KW-1185">Reference proteome</keyword>
<evidence type="ECO:0000256" key="4">
    <source>
        <dbReference type="ARBA" id="ARBA00022960"/>
    </source>
</evidence>
<feature type="region of interest" description="Disordered" evidence="8">
    <location>
        <begin position="1"/>
        <end position="39"/>
    </location>
</feature>
<name>A0A502CL12_9SPHN</name>
<evidence type="ECO:0000256" key="8">
    <source>
        <dbReference type="SAM" id="MobiDB-lite"/>
    </source>
</evidence>
<accession>A0A502CL12</accession>
<evidence type="ECO:0000256" key="1">
    <source>
        <dbReference type="ARBA" id="ARBA00004752"/>
    </source>
</evidence>
<dbReference type="CDD" id="cd16913">
    <property type="entry name" value="YkuD_like"/>
    <property type="match status" value="1"/>
</dbReference>
<dbReference type="AlphaFoldDB" id="A0A502CL12"/>
<dbReference type="GO" id="GO:0008360">
    <property type="term" value="P:regulation of cell shape"/>
    <property type="evidence" value="ECO:0007669"/>
    <property type="project" value="UniProtKB-UniRule"/>
</dbReference>
<dbReference type="PANTHER" id="PTHR30582">
    <property type="entry name" value="L,D-TRANSPEPTIDASE"/>
    <property type="match status" value="1"/>
</dbReference>
<dbReference type="GO" id="GO:0018104">
    <property type="term" value="P:peptidoglycan-protein cross-linking"/>
    <property type="evidence" value="ECO:0007669"/>
    <property type="project" value="TreeGrafter"/>
</dbReference>
<dbReference type="GO" id="GO:0005576">
    <property type="term" value="C:extracellular region"/>
    <property type="evidence" value="ECO:0007669"/>
    <property type="project" value="TreeGrafter"/>
</dbReference>
<evidence type="ECO:0000313" key="10">
    <source>
        <dbReference type="EMBL" id="TPG12466.1"/>
    </source>
</evidence>
<keyword evidence="5 7" id="KW-0573">Peptidoglycan synthesis</keyword>
<feature type="active site" description="Proton donor/acceptor" evidence="7">
    <location>
        <position position="146"/>
    </location>
</feature>
<dbReference type="InterPro" id="IPR038063">
    <property type="entry name" value="Transpep_catalytic_dom"/>
</dbReference>
<evidence type="ECO:0000256" key="3">
    <source>
        <dbReference type="ARBA" id="ARBA00022679"/>
    </source>
</evidence>
<proteinExistence type="inferred from homology"/>
<comment type="pathway">
    <text evidence="1 7">Cell wall biogenesis; peptidoglycan biosynthesis.</text>
</comment>
<evidence type="ECO:0000256" key="5">
    <source>
        <dbReference type="ARBA" id="ARBA00022984"/>
    </source>
</evidence>
<evidence type="ECO:0000313" key="11">
    <source>
        <dbReference type="Proteomes" id="UP000318413"/>
    </source>
</evidence>
<dbReference type="PANTHER" id="PTHR30582:SF2">
    <property type="entry name" value="L,D-TRANSPEPTIDASE YCIB-RELATED"/>
    <property type="match status" value="1"/>
</dbReference>
<dbReference type="SUPFAM" id="SSF141523">
    <property type="entry name" value="L,D-transpeptidase catalytic domain-like"/>
    <property type="match status" value="1"/>
</dbReference>
<dbReference type="EMBL" id="RCZK01000006">
    <property type="protein sequence ID" value="TPG12466.1"/>
    <property type="molecule type" value="Genomic_DNA"/>
</dbReference>
<protein>
    <recommendedName>
        <fullName evidence="9">L,D-TPase catalytic domain-containing protein</fullName>
    </recommendedName>
</protein>
<organism evidence="10 11">
    <name type="scientific">Sphingomonas oligophenolica</name>
    <dbReference type="NCBI Taxonomy" id="301154"/>
    <lineage>
        <taxon>Bacteria</taxon>
        <taxon>Pseudomonadati</taxon>
        <taxon>Pseudomonadota</taxon>
        <taxon>Alphaproteobacteria</taxon>
        <taxon>Sphingomonadales</taxon>
        <taxon>Sphingomonadaceae</taxon>
        <taxon>Sphingomonas</taxon>
    </lineage>
</organism>
<keyword evidence="3" id="KW-0808">Transferase</keyword>
<evidence type="ECO:0000256" key="7">
    <source>
        <dbReference type="PROSITE-ProRule" id="PRU01373"/>
    </source>
</evidence>
<dbReference type="OrthoDB" id="463216at2"/>
<keyword evidence="6 7" id="KW-0961">Cell wall biogenesis/degradation</keyword>
<dbReference type="UniPathway" id="UPA00219"/>
<reference evidence="10 11" key="1">
    <citation type="journal article" date="2019" name="Environ. Microbiol.">
        <title>Species interactions and distinct microbial communities in high Arctic permafrost affected cryosols are associated with the CH4 and CO2 gas fluxes.</title>
        <authorList>
            <person name="Altshuler I."/>
            <person name="Hamel J."/>
            <person name="Turney S."/>
            <person name="Magnuson E."/>
            <person name="Levesque R."/>
            <person name="Greer C."/>
            <person name="Whyte L.G."/>
        </authorList>
    </citation>
    <scope>NUCLEOTIDE SEQUENCE [LARGE SCALE GENOMIC DNA]</scope>
    <source>
        <strain evidence="10 11">S5.1</strain>
    </source>
</reference>
<dbReference type="InterPro" id="IPR050979">
    <property type="entry name" value="LD-transpeptidase"/>
</dbReference>
<dbReference type="Proteomes" id="UP000318413">
    <property type="component" value="Unassembled WGS sequence"/>
</dbReference>
<dbReference type="InterPro" id="IPR005490">
    <property type="entry name" value="LD_TPept_cat_dom"/>
</dbReference>
<comment type="similarity">
    <text evidence="2">Belongs to the YkuD family.</text>
</comment>
<comment type="caution">
    <text evidence="10">The sequence shown here is derived from an EMBL/GenBank/DDBJ whole genome shotgun (WGS) entry which is preliminary data.</text>
</comment>
<keyword evidence="4 7" id="KW-0133">Cell shape</keyword>
<evidence type="ECO:0000259" key="9">
    <source>
        <dbReference type="PROSITE" id="PS52029"/>
    </source>
</evidence>